<dbReference type="OMA" id="EAWEIRV"/>
<reference evidence="3 4" key="1">
    <citation type="journal article" date="2016" name="G3 (Bethesda)">
        <title>First Draft Assembly and Annotation of the Genome of a California Endemic Oak Quercus lobata Nee (Fagaceae).</title>
        <authorList>
            <person name="Sork V.L."/>
            <person name="Fitz-Gibbon S.T."/>
            <person name="Puiu D."/>
            <person name="Crepeau M."/>
            <person name="Gugger P.F."/>
            <person name="Sherman R."/>
            <person name="Stevens K."/>
            <person name="Langley C.H."/>
            <person name="Pellegrini M."/>
            <person name="Salzberg S.L."/>
        </authorList>
    </citation>
    <scope>NUCLEOTIDE SEQUENCE [LARGE SCALE GENOMIC DNA]</scope>
    <source>
        <strain evidence="3 4">cv. SW786</strain>
    </source>
</reference>
<feature type="compositionally biased region" description="Basic and acidic residues" evidence="1">
    <location>
        <begin position="24"/>
        <end position="39"/>
    </location>
</feature>
<dbReference type="EMBL" id="LRBV02000005">
    <property type="status" value="NOT_ANNOTATED_CDS"/>
    <property type="molecule type" value="Genomic_DNA"/>
</dbReference>
<organism evidence="3 4">
    <name type="scientific">Quercus lobata</name>
    <name type="common">Valley oak</name>
    <dbReference type="NCBI Taxonomy" id="97700"/>
    <lineage>
        <taxon>Eukaryota</taxon>
        <taxon>Viridiplantae</taxon>
        <taxon>Streptophyta</taxon>
        <taxon>Embryophyta</taxon>
        <taxon>Tracheophyta</taxon>
        <taxon>Spermatophyta</taxon>
        <taxon>Magnoliopsida</taxon>
        <taxon>eudicotyledons</taxon>
        <taxon>Gunneridae</taxon>
        <taxon>Pentapetalae</taxon>
        <taxon>rosids</taxon>
        <taxon>fabids</taxon>
        <taxon>Fagales</taxon>
        <taxon>Fagaceae</taxon>
        <taxon>Quercus</taxon>
    </lineage>
</organism>
<proteinExistence type="predicted"/>
<dbReference type="Proteomes" id="UP000594261">
    <property type="component" value="Chromosome 5"/>
</dbReference>
<dbReference type="InParanoid" id="A0A7N2LPM7"/>
<dbReference type="Gramene" id="QL05p032071:mrna">
    <property type="protein sequence ID" value="QL05p032071:mrna:CDS:1"/>
    <property type="gene ID" value="QL05p032071"/>
</dbReference>
<name>A0A7N2LPM7_QUELO</name>
<feature type="region of interest" description="Disordered" evidence="1">
    <location>
        <begin position="1"/>
        <end position="40"/>
    </location>
</feature>
<feature type="domain" description="DUF4283" evidence="2">
    <location>
        <begin position="63"/>
        <end position="128"/>
    </location>
</feature>
<dbReference type="Pfam" id="PF14111">
    <property type="entry name" value="DUF4283"/>
    <property type="match status" value="1"/>
</dbReference>
<evidence type="ECO:0000256" key="1">
    <source>
        <dbReference type="SAM" id="MobiDB-lite"/>
    </source>
</evidence>
<dbReference type="InterPro" id="IPR025558">
    <property type="entry name" value="DUF4283"/>
</dbReference>
<evidence type="ECO:0000259" key="2">
    <source>
        <dbReference type="Pfam" id="PF14111"/>
    </source>
</evidence>
<protein>
    <recommendedName>
        <fullName evidence="2">DUF4283 domain-containing protein</fullName>
    </recommendedName>
</protein>
<keyword evidence="4" id="KW-1185">Reference proteome</keyword>
<reference evidence="3" key="2">
    <citation type="submission" date="2021-01" db="UniProtKB">
        <authorList>
            <consortium name="EnsemblPlants"/>
        </authorList>
    </citation>
    <scope>IDENTIFICATION</scope>
</reference>
<evidence type="ECO:0000313" key="3">
    <source>
        <dbReference type="EnsemblPlants" id="QL05p032071:mrna:CDS:1"/>
    </source>
</evidence>
<evidence type="ECO:0000313" key="4">
    <source>
        <dbReference type="Proteomes" id="UP000594261"/>
    </source>
</evidence>
<accession>A0A7N2LPM7</accession>
<sequence length="129" mass="14747">MPDLSCDLGEEDVTEDTGTPMHGNADEDCSRNDELHHSDDDELNAEAWEIRVTLELKRKLAGPWQTSIILKLMGRPLGYRALQTRLAGIWRPSGMMHLIDIGYGFFIMRFDEVKDYHHALMDGPWFVGD</sequence>
<dbReference type="EnsemblPlants" id="QL05p032071:mrna">
    <property type="protein sequence ID" value="QL05p032071:mrna:CDS:1"/>
    <property type="gene ID" value="QL05p032071"/>
</dbReference>
<dbReference type="AlphaFoldDB" id="A0A7N2LPM7"/>